<dbReference type="CDD" id="cd00093">
    <property type="entry name" value="HTH_XRE"/>
    <property type="match status" value="1"/>
</dbReference>
<dbReference type="Pfam" id="PF01381">
    <property type="entry name" value="HTH_3"/>
    <property type="match status" value="1"/>
</dbReference>
<dbReference type="Proteomes" id="UP000547973">
    <property type="component" value="Unassembled WGS sequence"/>
</dbReference>
<comment type="caution">
    <text evidence="2">The sequence shown here is derived from an EMBL/GenBank/DDBJ whole genome shotgun (WGS) entry which is preliminary data.</text>
</comment>
<dbReference type="PROSITE" id="PS50943">
    <property type="entry name" value="HTH_CROC1"/>
    <property type="match status" value="1"/>
</dbReference>
<protein>
    <submittedName>
        <fullName evidence="2">Transcriptional regulator with XRE-family HTH domain</fullName>
    </submittedName>
</protein>
<feature type="domain" description="HTH cro/C1-type" evidence="1">
    <location>
        <begin position="25"/>
        <end position="80"/>
    </location>
</feature>
<dbReference type="InterPro" id="IPR001387">
    <property type="entry name" value="Cro/C1-type_HTH"/>
</dbReference>
<evidence type="ECO:0000313" key="3">
    <source>
        <dbReference type="Proteomes" id="UP000547973"/>
    </source>
</evidence>
<dbReference type="EMBL" id="JACBZO010000001">
    <property type="protein sequence ID" value="NYI40978.1"/>
    <property type="molecule type" value="Genomic_DNA"/>
</dbReference>
<dbReference type="GO" id="GO:0003677">
    <property type="term" value="F:DNA binding"/>
    <property type="evidence" value="ECO:0007669"/>
    <property type="project" value="InterPro"/>
</dbReference>
<evidence type="ECO:0000313" key="2">
    <source>
        <dbReference type="EMBL" id="NYI40978.1"/>
    </source>
</evidence>
<accession>A0A7Z0CJJ9</accession>
<dbReference type="SMART" id="SM00530">
    <property type="entry name" value="HTH_XRE"/>
    <property type="match status" value="1"/>
</dbReference>
<name>A0A7Z0CJJ9_9MICO</name>
<organism evidence="2 3">
    <name type="scientific">Demequina lutea</name>
    <dbReference type="NCBI Taxonomy" id="431489"/>
    <lineage>
        <taxon>Bacteria</taxon>
        <taxon>Bacillati</taxon>
        <taxon>Actinomycetota</taxon>
        <taxon>Actinomycetes</taxon>
        <taxon>Micrococcales</taxon>
        <taxon>Demequinaceae</taxon>
        <taxon>Demequina</taxon>
    </lineage>
</organism>
<dbReference type="AlphaFoldDB" id="A0A7Z0CJJ9"/>
<evidence type="ECO:0000259" key="1">
    <source>
        <dbReference type="PROSITE" id="PS50943"/>
    </source>
</evidence>
<dbReference type="InterPro" id="IPR010982">
    <property type="entry name" value="Lambda_DNA-bd_dom_sf"/>
</dbReference>
<keyword evidence="3" id="KW-1185">Reference proteome</keyword>
<dbReference type="Gene3D" id="1.10.260.40">
    <property type="entry name" value="lambda repressor-like DNA-binding domains"/>
    <property type="match status" value="1"/>
</dbReference>
<dbReference type="SUPFAM" id="SSF47413">
    <property type="entry name" value="lambda repressor-like DNA-binding domains"/>
    <property type="match status" value="1"/>
</dbReference>
<sequence length="114" mass="11989">MVLQRQSRQSAARRAAERGALGAIVAARRQELGLSQTELGDLAGVSYRIVHHLESGRSDTSLKRVVAVLETLGLHLTIERGAAPEVRAGCDIATQFNLEAVTAPPAGPPSQAAP</sequence>
<reference evidence="2 3" key="1">
    <citation type="submission" date="2020-07" db="EMBL/GenBank/DDBJ databases">
        <title>Sequencing the genomes of 1000 actinobacteria strains.</title>
        <authorList>
            <person name="Klenk H.-P."/>
        </authorList>
    </citation>
    <scope>NUCLEOTIDE SEQUENCE [LARGE SCALE GENOMIC DNA]</scope>
    <source>
        <strain evidence="2 3">DSM 19970</strain>
    </source>
</reference>
<dbReference type="RefSeq" id="WP_083971984.1">
    <property type="nucleotide sequence ID" value="NZ_BBRC01000014.1"/>
</dbReference>
<dbReference type="OrthoDB" id="5521004at2"/>
<gene>
    <name evidence="2" type="ORF">BKA03_001097</name>
</gene>
<proteinExistence type="predicted"/>